<evidence type="ECO:0000256" key="6">
    <source>
        <dbReference type="ARBA" id="ARBA00024937"/>
    </source>
</evidence>
<dbReference type="InterPro" id="IPR018356">
    <property type="entry name" value="Tscrpt_reg_HTH_DeoR_CS"/>
</dbReference>
<dbReference type="GO" id="GO:0003677">
    <property type="term" value="F:DNA binding"/>
    <property type="evidence" value="ECO:0007669"/>
    <property type="project" value="UniProtKB-KW"/>
</dbReference>
<dbReference type="Pfam" id="PF00455">
    <property type="entry name" value="DeoRC"/>
    <property type="match status" value="1"/>
</dbReference>
<evidence type="ECO:0000256" key="3">
    <source>
        <dbReference type="ARBA" id="ARBA00023015"/>
    </source>
</evidence>
<accession>A0A6I2GIN0</accession>
<dbReference type="SUPFAM" id="SSF46785">
    <property type="entry name" value="Winged helix' DNA-binding domain"/>
    <property type="match status" value="1"/>
</dbReference>
<dbReference type="InterPro" id="IPR050313">
    <property type="entry name" value="Carb_Metab_HTH_regulators"/>
</dbReference>
<dbReference type="Gene3D" id="3.40.50.1360">
    <property type="match status" value="1"/>
</dbReference>
<dbReference type="InterPro" id="IPR001034">
    <property type="entry name" value="DeoR_HTH"/>
</dbReference>
<dbReference type="Proteomes" id="UP000440066">
    <property type="component" value="Unassembled WGS sequence"/>
</dbReference>
<keyword evidence="5" id="KW-0804">Transcription</keyword>
<evidence type="ECO:0000313" key="8">
    <source>
        <dbReference type="EMBL" id="MRI85702.1"/>
    </source>
</evidence>
<dbReference type="EMBL" id="WJQT01000014">
    <property type="protein sequence ID" value="MRJ47847.1"/>
    <property type="molecule type" value="Genomic_DNA"/>
</dbReference>
<feature type="domain" description="HTH deoR-type" evidence="7">
    <location>
        <begin position="3"/>
        <end position="58"/>
    </location>
</feature>
<dbReference type="AlphaFoldDB" id="A0A6I2GIN0"/>
<dbReference type="PANTHER" id="PTHR30363">
    <property type="entry name" value="HTH-TYPE TRANSCRIPTIONAL REGULATOR SRLR-RELATED"/>
    <property type="match status" value="1"/>
</dbReference>
<proteinExistence type="predicted"/>
<evidence type="ECO:0000313" key="10">
    <source>
        <dbReference type="Proteomes" id="UP000430975"/>
    </source>
</evidence>
<gene>
    <name evidence="9" type="ORF">GF867_09750</name>
    <name evidence="8" type="ORF">GIY09_07375</name>
</gene>
<dbReference type="SMART" id="SM01134">
    <property type="entry name" value="DeoRC"/>
    <property type="match status" value="1"/>
</dbReference>
<evidence type="ECO:0000313" key="11">
    <source>
        <dbReference type="Proteomes" id="UP000440066"/>
    </source>
</evidence>
<dbReference type="Pfam" id="PF08220">
    <property type="entry name" value="HTH_DeoR"/>
    <property type="match status" value="1"/>
</dbReference>
<evidence type="ECO:0000313" key="9">
    <source>
        <dbReference type="EMBL" id="MRJ47847.1"/>
    </source>
</evidence>
<dbReference type="SUPFAM" id="SSF100950">
    <property type="entry name" value="NagB/RpiA/CoA transferase-like"/>
    <property type="match status" value="1"/>
</dbReference>
<dbReference type="RefSeq" id="WP_153832909.1">
    <property type="nucleotide sequence ID" value="NZ_WJQS01000005.1"/>
</dbReference>
<dbReference type="EMBL" id="WJQS01000005">
    <property type="protein sequence ID" value="MRI85702.1"/>
    <property type="molecule type" value="Genomic_DNA"/>
</dbReference>
<evidence type="ECO:0000256" key="4">
    <source>
        <dbReference type="ARBA" id="ARBA00023125"/>
    </source>
</evidence>
<dbReference type="Proteomes" id="UP000430975">
    <property type="component" value="Unassembled WGS sequence"/>
</dbReference>
<dbReference type="SMART" id="SM00420">
    <property type="entry name" value="HTH_DEOR"/>
    <property type="match status" value="1"/>
</dbReference>
<dbReference type="Gene3D" id="1.10.10.10">
    <property type="entry name" value="Winged helix-like DNA-binding domain superfamily/Winged helix DNA-binding domain"/>
    <property type="match status" value="1"/>
</dbReference>
<comment type="function">
    <text evidence="6">Repressor of the lactose catabolism operon. Galactose-6-phosphate is the inducer.</text>
</comment>
<dbReference type="PROSITE" id="PS51000">
    <property type="entry name" value="HTH_DEOR_2"/>
    <property type="match status" value="1"/>
</dbReference>
<dbReference type="PANTHER" id="PTHR30363:SF4">
    <property type="entry name" value="GLYCEROL-3-PHOSPHATE REGULON REPRESSOR"/>
    <property type="match status" value="1"/>
</dbReference>
<reference evidence="9 11" key="1">
    <citation type="submission" date="2019-11" db="EMBL/GenBank/DDBJ databases">
        <title>Characterisation of Fundicoccus ignavus gen. nov. sp. nov., a novel genus of the family Aerococcaceae from bulk tank milk.</title>
        <authorList>
            <person name="Siebert A."/>
            <person name="Huptas C."/>
            <person name="Wenning M."/>
            <person name="Scherer S."/>
            <person name="Doll E.V."/>
        </authorList>
    </citation>
    <scope>NUCLEOTIDE SEQUENCE [LARGE SCALE GENOMIC DNA]</scope>
    <source>
        <strain evidence="9 11">DSM 109652</strain>
    </source>
</reference>
<dbReference type="InterPro" id="IPR036390">
    <property type="entry name" value="WH_DNA-bd_sf"/>
</dbReference>
<organism evidence="8 10">
    <name type="scientific">Fundicoccus ignavus</name>
    <dbReference type="NCBI Taxonomy" id="2664442"/>
    <lineage>
        <taxon>Bacteria</taxon>
        <taxon>Bacillati</taxon>
        <taxon>Bacillota</taxon>
        <taxon>Bacilli</taxon>
        <taxon>Lactobacillales</taxon>
        <taxon>Aerococcaceae</taxon>
        <taxon>Fundicoccus</taxon>
    </lineage>
</organism>
<evidence type="ECO:0000256" key="2">
    <source>
        <dbReference type="ARBA" id="ARBA00022491"/>
    </source>
</evidence>
<dbReference type="InterPro" id="IPR014036">
    <property type="entry name" value="DeoR-like_C"/>
</dbReference>
<dbReference type="GO" id="GO:0003700">
    <property type="term" value="F:DNA-binding transcription factor activity"/>
    <property type="evidence" value="ECO:0007669"/>
    <property type="project" value="InterPro"/>
</dbReference>
<comment type="caution">
    <text evidence="8">The sequence shown here is derived from an EMBL/GenBank/DDBJ whole genome shotgun (WGS) entry which is preliminary data.</text>
</comment>
<evidence type="ECO:0000259" key="7">
    <source>
        <dbReference type="PROSITE" id="PS51000"/>
    </source>
</evidence>
<dbReference type="PROSITE" id="PS00894">
    <property type="entry name" value="HTH_DEOR_1"/>
    <property type="match status" value="1"/>
</dbReference>
<keyword evidence="4" id="KW-0238">DNA-binding</keyword>
<sequence>MLKEERQQKILELLEQRKIIRITDVTILLNVTDMTIRRDLKELEDKNLLTRIHGGAKLAEINETLPQELSHIEKQHLNLSEKQEIAQLVAEEILDGDVVFIGAGTTLELVYDYLTVNTATILTNSIFVFNKFQMDSRFEIILIGGNYRPITGAFYGSIPHTILKDIHVDKAFIGVNAIHLNSLYNANADEGIIERQVFNNALKAYVIADSSKFNQKAFYHFYDLTEADLLITDSNFTADHYELYKQFIEIKLP</sequence>
<evidence type="ECO:0000256" key="5">
    <source>
        <dbReference type="ARBA" id="ARBA00023163"/>
    </source>
</evidence>
<dbReference type="InterPro" id="IPR037171">
    <property type="entry name" value="NagB/RpiA_transferase-like"/>
</dbReference>
<reference evidence="8 10" key="2">
    <citation type="submission" date="2019-11" db="EMBL/GenBank/DDBJ databases">
        <title>Characterisation of Fundicoccus ignavus gen. nov. sp. nov., a novel genus of the family Aerococcaceae isolated from bulk tank milk.</title>
        <authorList>
            <person name="Siebert A."/>
            <person name="Huptas C."/>
            <person name="Wenning M."/>
            <person name="Scherer S."/>
            <person name="Doll E.V."/>
        </authorList>
    </citation>
    <scope>NUCLEOTIDE SEQUENCE [LARGE SCALE GENOMIC DNA]</scope>
    <source>
        <strain evidence="8 10">WS4759</strain>
    </source>
</reference>
<dbReference type="PRINTS" id="PR00037">
    <property type="entry name" value="HTHLACR"/>
</dbReference>
<keyword evidence="3" id="KW-0805">Transcription regulation</keyword>
<evidence type="ECO:0000256" key="1">
    <source>
        <dbReference type="ARBA" id="ARBA00021390"/>
    </source>
</evidence>
<keyword evidence="2" id="KW-0678">Repressor</keyword>
<keyword evidence="10" id="KW-1185">Reference proteome</keyword>
<name>A0A6I2GIN0_9LACT</name>
<protein>
    <recommendedName>
        <fullName evidence="1">Lactose phosphotransferase system repressor</fullName>
    </recommendedName>
</protein>
<dbReference type="InterPro" id="IPR036388">
    <property type="entry name" value="WH-like_DNA-bd_sf"/>
</dbReference>